<evidence type="ECO:0000313" key="1">
    <source>
        <dbReference type="EMBL" id="NHN30322.1"/>
    </source>
</evidence>
<evidence type="ECO:0000313" key="2">
    <source>
        <dbReference type="Proteomes" id="UP001165962"/>
    </source>
</evidence>
<accession>A0ABX0J1W3</accession>
<protein>
    <recommendedName>
        <fullName evidence="3">DUF4177 domain-containing protein</fullName>
    </recommendedName>
</protein>
<name>A0ABX0J1W3_9BACL</name>
<dbReference type="RefSeq" id="WP_166149196.1">
    <property type="nucleotide sequence ID" value="NZ_JAAOIW010000003.1"/>
</dbReference>
<sequence length="77" mass="8726">MKKSSWEYCKAVNFNELQQLGQEGWELVSVTGTRQSGQEHESGNGDIFYLKRPTPSIREGITAEQRNRALAQRQGAQ</sequence>
<comment type="caution">
    <text evidence="1">The sequence shown here is derived from an EMBL/GenBank/DDBJ whole genome shotgun (WGS) entry which is preliminary data.</text>
</comment>
<evidence type="ECO:0008006" key="3">
    <source>
        <dbReference type="Google" id="ProtNLM"/>
    </source>
</evidence>
<organism evidence="1 2">
    <name type="scientific">Paenibacillus agricola</name>
    <dbReference type="NCBI Taxonomy" id="2716264"/>
    <lineage>
        <taxon>Bacteria</taxon>
        <taxon>Bacillati</taxon>
        <taxon>Bacillota</taxon>
        <taxon>Bacilli</taxon>
        <taxon>Bacillales</taxon>
        <taxon>Paenibacillaceae</taxon>
        <taxon>Paenibacillus</taxon>
    </lineage>
</organism>
<gene>
    <name evidence="1" type="ORF">G9U52_10800</name>
</gene>
<dbReference type="EMBL" id="JAAOIW010000003">
    <property type="protein sequence ID" value="NHN30322.1"/>
    <property type="molecule type" value="Genomic_DNA"/>
</dbReference>
<proteinExistence type="predicted"/>
<reference evidence="1" key="1">
    <citation type="submission" date="2020-03" db="EMBL/GenBank/DDBJ databases">
        <title>Draft sequencing of Paenibacilllus sp. S3N08.</title>
        <authorList>
            <person name="Kim D.-U."/>
        </authorList>
    </citation>
    <scope>NUCLEOTIDE SEQUENCE</scope>
    <source>
        <strain evidence="1">S3N08</strain>
    </source>
</reference>
<keyword evidence="2" id="KW-1185">Reference proteome</keyword>
<dbReference type="Proteomes" id="UP001165962">
    <property type="component" value="Unassembled WGS sequence"/>
</dbReference>